<reference evidence="1 2" key="1">
    <citation type="submission" date="2017-11" db="EMBL/GenBank/DDBJ databases">
        <title>The genome of Rhizophagus clarus HR1 reveals common genetic basis of auxotrophy among arbuscular mycorrhizal fungi.</title>
        <authorList>
            <person name="Kobayashi Y."/>
        </authorList>
    </citation>
    <scope>NUCLEOTIDE SEQUENCE [LARGE SCALE GENOMIC DNA]</scope>
    <source>
        <strain evidence="1 2">HR1</strain>
    </source>
</reference>
<sequence length="139" mass="16585">MEYQTNASKQPTQYQYNFQIAKGFGNKTIISTLFKLINIKIMKIETIKCARCYSDLYYKISWSYHCSEESEVDPDGDSNETCIIIRDIEWRSDCLRMFLRDYLDVLFYQQIIDKKRRKRVFDDSRYALNEDIAPLNASQ</sequence>
<keyword evidence="2" id="KW-1185">Reference proteome</keyword>
<evidence type="ECO:0000313" key="1">
    <source>
        <dbReference type="EMBL" id="GBC04774.1"/>
    </source>
</evidence>
<name>A0A2Z6RQ75_9GLOM</name>
<protein>
    <submittedName>
        <fullName evidence="1">Uncharacterized protein</fullName>
    </submittedName>
</protein>
<organism evidence="1 2">
    <name type="scientific">Rhizophagus clarus</name>
    <dbReference type="NCBI Taxonomy" id="94130"/>
    <lineage>
        <taxon>Eukaryota</taxon>
        <taxon>Fungi</taxon>
        <taxon>Fungi incertae sedis</taxon>
        <taxon>Mucoromycota</taxon>
        <taxon>Glomeromycotina</taxon>
        <taxon>Glomeromycetes</taxon>
        <taxon>Glomerales</taxon>
        <taxon>Glomeraceae</taxon>
        <taxon>Rhizophagus</taxon>
    </lineage>
</organism>
<comment type="caution">
    <text evidence="1">The sequence shown here is derived from an EMBL/GenBank/DDBJ whole genome shotgun (WGS) entry which is preliminary data.</text>
</comment>
<dbReference type="AlphaFoldDB" id="A0A2Z6RQ75"/>
<evidence type="ECO:0000313" key="2">
    <source>
        <dbReference type="Proteomes" id="UP000247702"/>
    </source>
</evidence>
<gene>
    <name evidence="1" type="ORF">RclHR1_05860012</name>
</gene>
<proteinExistence type="predicted"/>
<accession>A0A2Z6RQ75</accession>
<dbReference type="EMBL" id="BEXD01003966">
    <property type="protein sequence ID" value="GBC04774.1"/>
    <property type="molecule type" value="Genomic_DNA"/>
</dbReference>
<dbReference type="Proteomes" id="UP000247702">
    <property type="component" value="Unassembled WGS sequence"/>
</dbReference>